<evidence type="ECO:0000256" key="3">
    <source>
        <dbReference type="ARBA" id="ARBA00022552"/>
    </source>
</evidence>
<dbReference type="GO" id="GO:0000462">
    <property type="term" value="P:maturation of SSU-rRNA from tricistronic rRNA transcript (SSU-rRNA, 5.8S rRNA, LSU-rRNA)"/>
    <property type="evidence" value="ECO:0007669"/>
    <property type="project" value="InterPro"/>
</dbReference>
<keyword evidence="3" id="KW-0698">rRNA processing</keyword>
<comment type="caution">
    <text evidence="9">The sequence shown here is derived from an EMBL/GenBank/DDBJ whole genome shotgun (WGS) entry which is preliminary data.</text>
</comment>
<evidence type="ECO:0000259" key="8">
    <source>
        <dbReference type="Pfam" id="PF24892"/>
    </source>
</evidence>
<name>A0AAN9VWS2_9ORTH</name>
<evidence type="ECO:0000256" key="2">
    <source>
        <dbReference type="ARBA" id="ARBA00010734"/>
    </source>
</evidence>
<keyword evidence="4" id="KW-0677">Repeat</keyword>
<keyword evidence="10" id="KW-1185">Reference proteome</keyword>
<accession>A0AAN9VWS2</accession>
<dbReference type="GO" id="GO:0030515">
    <property type="term" value="F:snoRNA binding"/>
    <property type="evidence" value="ECO:0007669"/>
    <property type="project" value="InterPro"/>
</dbReference>
<dbReference type="EMBL" id="JAZDUA010000034">
    <property type="protein sequence ID" value="KAK7871763.1"/>
    <property type="molecule type" value="Genomic_DNA"/>
</dbReference>
<dbReference type="InterPro" id="IPR011990">
    <property type="entry name" value="TPR-like_helical_dom_sf"/>
</dbReference>
<evidence type="ECO:0000256" key="1">
    <source>
        <dbReference type="ARBA" id="ARBA00004604"/>
    </source>
</evidence>
<dbReference type="GO" id="GO:0034388">
    <property type="term" value="C:Pwp2p-containing subcomplex of 90S preribosome"/>
    <property type="evidence" value="ECO:0007669"/>
    <property type="project" value="TreeGrafter"/>
</dbReference>
<proteinExistence type="inferred from homology"/>
<sequence length="668" mass="77882">MAEFVDFRSEEMVPELEQLERLRIFNETEIRNIIKQRKNFQHKIQTRTKNKEDYVRYIHYEIDLLKLVKSRKQKLGLSQKKNDIDMTIASRVNKLYEKAIFKYHDDIYIWLSYMKFCKQVKVFSVCVSNMLLGMLAAHSHKPSLWKLAATWEYEDNKNIETACQFLVRGLRQHPRSKVLHTAAFQMELIYADMKRKQVESRGSEDKQEGKQAASATSSSTPVTVSAGPPDQGDSSMGPLTHSLQVRALQWQEAMHEPSLSSHTLRCDDPSDLSSFCGIAEFIYEAAAKKIPDVPFLIGLLNIAKDYSFTEKLQAKMVKDLLSWFPNDELTWDALARRELEGLHFFMDRTSSTDEESMEVCEENDTKPQKSETEKIQYMRIRHCITIYQSGLQHLGTERMWGLYLDTLIELNQDVSVLKKYKQNLLLSALQKAHEEGRLQEKYYIHWAGMHTGQREQLSFVLDAATERFSSSIELWQMRLSFHLSEDEEDVAMAVFKHAVACLSSDDDTSLPLWKMLIQYFQTKNVNKVKEVFEDGIKQGPAVASPLKLMYLEWLVLAKDISTARQVYQSICDKAPFCRELHQKMATLECLQPEVQISRVVKCYELACEQFGKDSTEVWMEYVKFERIRGDPKKVKEIYLRALKSLDKQLAHRFISEFCQFWVNVMIKW</sequence>
<organism evidence="9 10">
    <name type="scientific">Gryllus longicercus</name>
    <dbReference type="NCBI Taxonomy" id="2509291"/>
    <lineage>
        <taxon>Eukaryota</taxon>
        <taxon>Metazoa</taxon>
        <taxon>Ecdysozoa</taxon>
        <taxon>Arthropoda</taxon>
        <taxon>Hexapoda</taxon>
        <taxon>Insecta</taxon>
        <taxon>Pterygota</taxon>
        <taxon>Neoptera</taxon>
        <taxon>Polyneoptera</taxon>
        <taxon>Orthoptera</taxon>
        <taxon>Ensifera</taxon>
        <taxon>Gryllidea</taxon>
        <taxon>Grylloidea</taxon>
        <taxon>Gryllidae</taxon>
        <taxon>Gryllinae</taxon>
        <taxon>Gryllus</taxon>
    </lineage>
</organism>
<comment type="subcellular location">
    <subcellularLocation>
        <location evidence="1">Nucleus</location>
        <location evidence="1">Nucleolus</location>
    </subcellularLocation>
</comment>
<dbReference type="InterPro" id="IPR056907">
    <property type="entry name" value="UTP6_C"/>
</dbReference>
<evidence type="ECO:0000256" key="6">
    <source>
        <dbReference type="SAM" id="MobiDB-lite"/>
    </source>
</evidence>
<feature type="domain" description="U3 small nucleolar RNA-associated protein 6 homolog C-terminal" evidence="8">
    <location>
        <begin position="382"/>
        <end position="645"/>
    </location>
</feature>
<dbReference type="AlphaFoldDB" id="A0AAN9VWS2"/>
<dbReference type="Gene3D" id="1.25.40.10">
    <property type="entry name" value="Tetratricopeptide repeat domain"/>
    <property type="match status" value="2"/>
</dbReference>
<evidence type="ECO:0000256" key="4">
    <source>
        <dbReference type="ARBA" id="ARBA00022737"/>
    </source>
</evidence>
<dbReference type="InterPro" id="IPR013949">
    <property type="entry name" value="Utp6"/>
</dbReference>
<evidence type="ECO:0008006" key="11">
    <source>
        <dbReference type="Google" id="ProtNLM"/>
    </source>
</evidence>
<evidence type="ECO:0000313" key="10">
    <source>
        <dbReference type="Proteomes" id="UP001378592"/>
    </source>
</evidence>
<feature type="compositionally biased region" description="Low complexity" evidence="6">
    <location>
        <begin position="212"/>
        <end position="229"/>
    </location>
</feature>
<evidence type="ECO:0000256" key="5">
    <source>
        <dbReference type="ARBA" id="ARBA00023242"/>
    </source>
</evidence>
<dbReference type="InterPro" id="IPR055347">
    <property type="entry name" value="UTP6_N"/>
</dbReference>
<dbReference type="PANTHER" id="PTHR23271:SF1">
    <property type="entry name" value="U3 SMALL NUCLEOLAR RNA-ASSOCIATED PROTEIN 6 HOMOLOG"/>
    <property type="match status" value="1"/>
</dbReference>
<feature type="region of interest" description="Disordered" evidence="6">
    <location>
        <begin position="199"/>
        <end position="238"/>
    </location>
</feature>
<dbReference type="Pfam" id="PF08640">
    <property type="entry name" value="U3_assoc_6"/>
    <property type="match status" value="1"/>
</dbReference>
<dbReference type="PANTHER" id="PTHR23271">
    <property type="entry name" value="HEPATOCELLULAR CARCINOMA-ASSOCIATED ANTIGEN 66"/>
    <property type="match status" value="1"/>
</dbReference>
<dbReference type="SMART" id="SM00386">
    <property type="entry name" value="HAT"/>
    <property type="match status" value="8"/>
</dbReference>
<evidence type="ECO:0000313" key="9">
    <source>
        <dbReference type="EMBL" id="KAK7871763.1"/>
    </source>
</evidence>
<dbReference type="SUPFAM" id="SSF48452">
    <property type="entry name" value="TPR-like"/>
    <property type="match status" value="2"/>
</dbReference>
<reference evidence="9 10" key="1">
    <citation type="submission" date="2024-03" db="EMBL/GenBank/DDBJ databases">
        <title>The genome assembly and annotation of the cricket Gryllus longicercus Weissman &amp; Gray.</title>
        <authorList>
            <person name="Szrajer S."/>
            <person name="Gray D."/>
            <person name="Ylla G."/>
        </authorList>
    </citation>
    <scope>NUCLEOTIDE SEQUENCE [LARGE SCALE GENOMIC DNA]</scope>
    <source>
        <strain evidence="9">DAG 2021-001</strain>
        <tissue evidence="9">Whole body minus gut</tissue>
    </source>
</reference>
<feature type="compositionally biased region" description="Basic and acidic residues" evidence="6">
    <location>
        <begin position="199"/>
        <end position="209"/>
    </location>
</feature>
<evidence type="ECO:0000259" key="7">
    <source>
        <dbReference type="Pfam" id="PF08640"/>
    </source>
</evidence>
<comment type="similarity">
    <text evidence="2">Belongs to the UTP6 family.</text>
</comment>
<gene>
    <name evidence="9" type="ORF">R5R35_014030</name>
</gene>
<dbReference type="InterPro" id="IPR003107">
    <property type="entry name" value="HAT"/>
</dbReference>
<dbReference type="Proteomes" id="UP001378592">
    <property type="component" value="Unassembled WGS sequence"/>
</dbReference>
<dbReference type="Pfam" id="PF24892">
    <property type="entry name" value="UTP6_C"/>
    <property type="match status" value="1"/>
</dbReference>
<protein>
    <recommendedName>
        <fullName evidence="11">U3 small nucleolar RNA-associated protein 6 homolog</fullName>
    </recommendedName>
</protein>
<keyword evidence="5" id="KW-0539">Nucleus</keyword>
<dbReference type="GO" id="GO:0032040">
    <property type="term" value="C:small-subunit processome"/>
    <property type="evidence" value="ECO:0007669"/>
    <property type="project" value="TreeGrafter"/>
</dbReference>
<feature type="domain" description="U3 small nucleolar RNA-associated protein 6 N-terminal" evidence="7">
    <location>
        <begin position="10"/>
        <end position="91"/>
    </location>
</feature>